<feature type="transmembrane region" description="Helical" evidence="6">
    <location>
        <begin position="199"/>
        <end position="218"/>
    </location>
</feature>
<keyword evidence="4 6" id="KW-0472">Membrane</keyword>
<dbReference type="GO" id="GO:0022857">
    <property type="term" value="F:transmembrane transporter activity"/>
    <property type="evidence" value="ECO:0007669"/>
    <property type="project" value="InterPro"/>
</dbReference>
<feature type="transmembrane region" description="Helical" evidence="6">
    <location>
        <begin position="439"/>
        <end position="457"/>
    </location>
</feature>
<evidence type="ECO:0000313" key="9">
    <source>
        <dbReference type="Proteomes" id="UP000054516"/>
    </source>
</evidence>
<dbReference type="OMA" id="AVTRTFW"/>
<dbReference type="PANTHER" id="PTHR23501">
    <property type="entry name" value="MAJOR FACILITATOR SUPERFAMILY"/>
    <property type="match status" value="1"/>
</dbReference>
<feature type="transmembrane region" description="Helical" evidence="6">
    <location>
        <begin position="407"/>
        <end position="427"/>
    </location>
</feature>
<feature type="compositionally biased region" description="Polar residues" evidence="5">
    <location>
        <begin position="1"/>
        <end position="12"/>
    </location>
</feature>
<evidence type="ECO:0000256" key="1">
    <source>
        <dbReference type="ARBA" id="ARBA00004141"/>
    </source>
</evidence>
<dbReference type="SUPFAM" id="SSF103473">
    <property type="entry name" value="MFS general substrate transporter"/>
    <property type="match status" value="1"/>
</dbReference>
<keyword evidence="2 6" id="KW-0812">Transmembrane</keyword>
<organism evidence="8">
    <name type="scientific">Rosellinia necatrix</name>
    <name type="common">White root-rot fungus</name>
    <dbReference type="NCBI Taxonomy" id="77044"/>
    <lineage>
        <taxon>Eukaryota</taxon>
        <taxon>Fungi</taxon>
        <taxon>Dikarya</taxon>
        <taxon>Ascomycota</taxon>
        <taxon>Pezizomycotina</taxon>
        <taxon>Sordariomycetes</taxon>
        <taxon>Xylariomycetidae</taxon>
        <taxon>Xylariales</taxon>
        <taxon>Xylariaceae</taxon>
        <taxon>Rosellinia</taxon>
    </lineage>
</organism>
<feature type="transmembrane region" description="Helical" evidence="6">
    <location>
        <begin position="75"/>
        <end position="92"/>
    </location>
</feature>
<dbReference type="OrthoDB" id="10021397at2759"/>
<dbReference type="CDD" id="cd17502">
    <property type="entry name" value="MFS_Azr1_MDR_like"/>
    <property type="match status" value="1"/>
</dbReference>
<feature type="transmembrane region" description="Helical" evidence="6">
    <location>
        <begin position="544"/>
        <end position="562"/>
    </location>
</feature>
<protein>
    <submittedName>
        <fullName evidence="8">Putative major facilitator superfamily transporter</fullName>
    </submittedName>
</protein>
<dbReference type="Pfam" id="PF07690">
    <property type="entry name" value="MFS_1"/>
    <property type="match status" value="1"/>
</dbReference>
<feature type="transmembrane region" description="Helical" evidence="6">
    <location>
        <begin position="230"/>
        <end position="250"/>
    </location>
</feature>
<evidence type="ECO:0000256" key="3">
    <source>
        <dbReference type="ARBA" id="ARBA00022989"/>
    </source>
</evidence>
<proteinExistence type="predicted"/>
<accession>A0A1W2TG53</accession>
<feature type="compositionally biased region" description="Basic and acidic residues" evidence="5">
    <location>
        <begin position="569"/>
        <end position="578"/>
    </location>
</feature>
<feature type="transmembrane region" description="Helical" evidence="6">
    <location>
        <begin position="142"/>
        <end position="161"/>
    </location>
</feature>
<feature type="transmembrane region" description="Helical" evidence="6">
    <location>
        <begin position="469"/>
        <end position="495"/>
    </location>
</feature>
<dbReference type="PROSITE" id="PS50850">
    <property type="entry name" value="MFS"/>
    <property type="match status" value="1"/>
</dbReference>
<dbReference type="Gene3D" id="1.20.1250.20">
    <property type="entry name" value="MFS general substrate transporter like domains"/>
    <property type="match status" value="1"/>
</dbReference>
<feature type="region of interest" description="Disordered" evidence="5">
    <location>
        <begin position="569"/>
        <end position="597"/>
    </location>
</feature>
<dbReference type="InterPro" id="IPR036259">
    <property type="entry name" value="MFS_trans_sf"/>
</dbReference>
<dbReference type="EMBL" id="DF977470">
    <property type="protein sequence ID" value="GAP87070.1"/>
    <property type="molecule type" value="Genomic_DNA"/>
</dbReference>
<feature type="compositionally biased region" description="Low complexity" evidence="5">
    <location>
        <begin position="19"/>
        <end position="45"/>
    </location>
</feature>
<dbReference type="PANTHER" id="PTHR23501:SF198">
    <property type="entry name" value="AZOLE RESISTANCE PROTEIN 1-RELATED"/>
    <property type="match status" value="1"/>
</dbReference>
<dbReference type="AlphaFoldDB" id="A0A1W2TG53"/>
<keyword evidence="3 6" id="KW-1133">Transmembrane helix</keyword>
<evidence type="ECO:0000256" key="6">
    <source>
        <dbReference type="SAM" id="Phobius"/>
    </source>
</evidence>
<evidence type="ECO:0000313" key="8">
    <source>
        <dbReference type="EMBL" id="GAP87070.1"/>
    </source>
</evidence>
<dbReference type="InterPro" id="IPR011701">
    <property type="entry name" value="MFS"/>
</dbReference>
<feature type="transmembrane region" description="Helical" evidence="6">
    <location>
        <begin position="344"/>
        <end position="365"/>
    </location>
</feature>
<dbReference type="GO" id="GO:0005886">
    <property type="term" value="C:plasma membrane"/>
    <property type="evidence" value="ECO:0007669"/>
    <property type="project" value="TreeGrafter"/>
</dbReference>
<name>A0A1W2TG53_ROSNE</name>
<feature type="transmembrane region" description="Helical" evidence="6">
    <location>
        <begin position="307"/>
        <end position="324"/>
    </location>
</feature>
<dbReference type="InterPro" id="IPR020846">
    <property type="entry name" value="MFS_dom"/>
</dbReference>
<sequence>MDAEKSATTAEGTSLGRPNTDLNTDSNTDQNTDQTTDQNTDQNTDQHTDGSNTPATVSPASNEEVAKAISTAHRLLIVGSIAIVVFIGSLDSSIVSTLNPTLVAEFNSGKDYGWYGAAFLLVVGATLPLMGKLTSVFQPKTVFLSSLVILEVGCLICALARNSPTFIVGRAFAGLGDAGVLSSGLTITARISPLQHRAMYTSIVGGLEGVATIVGPTIGGALVNTIGWRWGFWINLPAGGVLFAILVFFFHPPSQKPSDSQAAQKTTWQKLRELDFIGAIAIMGSLVSLLLALQWGGTTYPWSNGRIIALLVIFGVSFGLVGVYESRLGNAAIFPTRLLRDKAFVAVILFGFTISSGMWAILYYLPTWFQAVQRVSAGEAGIRLVPLTIAEVVASTVTGVGTSYVGYLPPFVIAATVLSSIGTGLLYTLYPGSPEGQWLGYQIICGAGFGIAIQQSIVNAQAIVADDDVGYAISAVLLGNIVGGSVVIGISQALFASEVLTLVGRFPGIGADTLLNHFRTLDEVLSPQDLEVAVQTYNTALNKVFLLALILCSISALSWPFIPWKSLKSEAKAPEKTESSSSVPISESEIEAATPNP</sequence>
<feature type="transmembrane region" description="Helical" evidence="6">
    <location>
        <begin position="167"/>
        <end position="187"/>
    </location>
</feature>
<dbReference type="Proteomes" id="UP000054516">
    <property type="component" value="Unassembled WGS sequence"/>
</dbReference>
<feature type="transmembrane region" description="Helical" evidence="6">
    <location>
        <begin position="274"/>
        <end position="295"/>
    </location>
</feature>
<gene>
    <name evidence="8" type="ORF">SAMD00023353_2500660</name>
</gene>
<keyword evidence="9" id="KW-1185">Reference proteome</keyword>
<comment type="subcellular location">
    <subcellularLocation>
        <location evidence="1">Membrane</location>
        <topology evidence="1">Multi-pass membrane protein</topology>
    </subcellularLocation>
</comment>
<evidence type="ECO:0000256" key="5">
    <source>
        <dbReference type="SAM" id="MobiDB-lite"/>
    </source>
</evidence>
<feature type="domain" description="Major facilitator superfamily (MFS) profile" evidence="7">
    <location>
        <begin position="77"/>
        <end position="567"/>
    </location>
</feature>
<evidence type="ECO:0000259" key="7">
    <source>
        <dbReference type="PROSITE" id="PS50850"/>
    </source>
</evidence>
<evidence type="ECO:0000256" key="2">
    <source>
        <dbReference type="ARBA" id="ARBA00022692"/>
    </source>
</evidence>
<feature type="transmembrane region" description="Helical" evidence="6">
    <location>
        <begin position="112"/>
        <end position="130"/>
    </location>
</feature>
<reference evidence="8" key="1">
    <citation type="submission" date="2016-03" db="EMBL/GenBank/DDBJ databases">
        <title>Draft genome sequence of Rosellinia necatrix.</title>
        <authorList>
            <person name="Kanematsu S."/>
        </authorList>
    </citation>
    <scope>NUCLEOTIDE SEQUENCE [LARGE SCALE GENOMIC DNA]</scope>
    <source>
        <strain evidence="8">W97</strain>
    </source>
</reference>
<feature type="region of interest" description="Disordered" evidence="5">
    <location>
        <begin position="1"/>
        <end position="61"/>
    </location>
</feature>
<feature type="compositionally biased region" description="Polar residues" evidence="5">
    <location>
        <begin position="50"/>
        <end position="61"/>
    </location>
</feature>
<evidence type="ECO:0000256" key="4">
    <source>
        <dbReference type="ARBA" id="ARBA00023136"/>
    </source>
</evidence>
<dbReference type="Gene3D" id="1.20.1720.10">
    <property type="entry name" value="Multidrug resistance protein D"/>
    <property type="match status" value="1"/>
</dbReference>